<dbReference type="Proteomes" id="UP000789860">
    <property type="component" value="Unassembled WGS sequence"/>
</dbReference>
<name>A0ACA9L803_9GLOM</name>
<evidence type="ECO:0000313" key="2">
    <source>
        <dbReference type="Proteomes" id="UP000789860"/>
    </source>
</evidence>
<gene>
    <name evidence="1" type="ORF">SCALOS_LOCUS3802</name>
</gene>
<evidence type="ECO:0000313" key="1">
    <source>
        <dbReference type="EMBL" id="CAG8514526.1"/>
    </source>
</evidence>
<accession>A0ACA9L803</accession>
<feature type="non-terminal residue" evidence="1">
    <location>
        <position position="1"/>
    </location>
</feature>
<proteinExistence type="predicted"/>
<reference evidence="1" key="1">
    <citation type="submission" date="2021-06" db="EMBL/GenBank/DDBJ databases">
        <authorList>
            <person name="Kallberg Y."/>
            <person name="Tangrot J."/>
            <person name="Rosling A."/>
        </authorList>
    </citation>
    <scope>NUCLEOTIDE SEQUENCE</scope>
    <source>
        <strain evidence="1">AU212A</strain>
    </source>
</reference>
<dbReference type="EMBL" id="CAJVPM010004553">
    <property type="protein sequence ID" value="CAG8514526.1"/>
    <property type="molecule type" value="Genomic_DNA"/>
</dbReference>
<sequence>TTISKYLVSNMNDAKKENINNYYNRNFENTENKTTTFQATSFISSTKSDISRVESINAYLKRLLYNSNISLCELMQEIYKLLDQQDKQNQYKYWRLAIPTVKNIEQANFLFTEKLSKSNYKQEPMYINETEVSELPLTQSKSSSLTQLKDSSSKAICTK</sequence>
<keyword evidence="2" id="KW-1185">Reference proteome</keyword>
<comment type="caution">
    <text evidence="1">The sequence shown here is derived from an EMBL/GenBank/DDBJ whole genome shotgun (WGS) entry which is preliminary data.</text>
</comment>
<organism evidence="1 2">
    <name type="scientific">Scutellospora calospora</name>
    <dbReference type="NCBI Taxonomy" id="85575"/>
    <lineage>
        <taxon>Eukaryota</taxon>
        <taxon>Fungi</taxon>
        <taxon>Fungi incertae sedis</taxon>
        <taxon>Mucoromycota</taxon>
        <taxon>Glomeromycotina</taxon>
        <taxon>Glomeromycetes</taxon>
        <taxon>Diversisporales</taxon>
        <taxon>Gigasporaceae</taxon>
        <taxon>Scutellospora</taxon>
    </lineage>
</organism>
<protein>
    <submittedName>
        <fullName evidence="1">5924_t:CDS:1</fullName>
    </submittedName>
</protein>